<dbReference type="EMBL" id="BROH01000003">
    <property type="protein sequence ID" value="GKY87739.1"/>
    <property type="molecule type" value="Genomic_DNA"/>
</dbReference>
<dbReference type="NCBIfam" id="NF005559">
    <property type="entry name" value="PRK07231.1"/>
    <property type="match status" value="1"/>
</dbReference>
<reference evidence="2" key="1">
    <citation type="journal article" date="2023" name="Int. J. Syst. Evol. Microbiol.">
        <title>Sinisalibacter aestuarii sp. nov., isolated from estuarine sediment of the Arakawa River.</title>
        <authorList>
            <person name="Arafat S.T."/>
            <person name="Hirano S."/>
            <person name="Sato A."/>
            <person name="Takeuchi K."/>
            <person name="Yasuda T."/>
            <person name="Terahara T."/>
            <person name="Hamada M."/>
            <person name="Kobayashi T."/>
        </authorList>
    </citation>
    <scope>NUCLEOTIDE SEQUENCE</scope>
    <source>
        <strain evidence="2">B-399</strain>
    </source>
</reference>
<dbReference type="Proteomes" id="UP001144205">
    <property type="component" value="Unassembled WGS sequence"/>
</dbReference>
<evidence type="ECO:0000313" key="2">
    <source>
        <dbReference type="EMBL" id="GKY87739.1"/>
    </source>
</evidence>
<comment type="similarity">
    <text evidence="1">Belongs to the short-chain dehydrogenases/reductases (SDR) family.</text>
</comment>
<dbReference type="PRINTS" id="PR00080">
    <property type="entry name" value="SDRFAMILY"/>
</dbReference>
<sequence>MSKKRCAVVTGAGHGNGRAIALGLAREGWAVAVLDVDRDAANQTAADIRAEGRSAQAYHCDISDMDACTATAQAVASELGEVAALVNNAAIVRRGGIDDDMLNEGLDITFAVNVAGMFNTTRAFLPALRITRGSIVNVASVASFIATPNNLAYNASKGAVKQFTQGLALDLAPEGIRANAIAPGIMETRMTQDTRQDADKLGYFLQRVPMKRVGKPEELVGAVAYLVSESASYVTGATLPVDGGFLAG</sequence>
<name>A0ABQ5LRW4_9RHOB</name>
<keyword evidence="3" id="KW-1185">Reference proteome</keyword>
<organism evidence="2 3">
    <name type="scientific">Sinisalibacter aestuarii</name>
    <dbReference type="NCBI Taxonomy" id="2949426"/>
    <lineage>
        <taxon>Bacteria</taxon>
        <taxon>Pseudomonadati</taxon>
        <taxon>Pseudomonadota</taxon>
        <taxon>Alphaproteobacteria</taxon>
        <taxon>Rhodobacterales</taxon>
        <taxon>Roseobacteraceae</taxon>
        <taxon>Sinisalibacter</taxon>
    </lineage>
</organism>
<dbReference type="Pfam" id="PF13561">
    <property type="entry name" value="adh_short_C2"/>
    <property type="match status" value="1"/>
</dbReference>
<dbReference type="InterPro" id="IPR036291">
    <property type="entry name" value="NAD(P)-bd_dom_sf"/>
</dbReference>
<comment type="caution">
    <text evidence="2">The sequence shown here is derived from an EMBL/GenBank/DDBJ whole genome shotgun (WGS) entry which is preliminary data.</text>
</comment>
<evidence type="ECO:0000256" key="1">
    <source>
        <dbReference type="ARBA" id="ARBA00006484"/>
    </source>
</evidence>
<dbReference type="Gene3D" id="3.40.50.720">
    <property type="entry name" value="NAD(P)-binding Rossmann-like Domain"/>
    <property type="match status" value="1"/>
</dbReference>
<dbReference type="PANTHER" id="PTHR42760">
    <property type="entry name" value="SHORT-CHAIN DEHYDROGENASES/REDUCTASES FAMILY MEMBER"/>
    <property type="match status" value="1"/>
</dbReference>
<dbReference type="SUPFAM" id="SSF51735">
    <property type="entry name" value="NAD(P)-binding Rossmann-fold domains"/>
    <property type="match status" value="1"/>
</dbReference>
<dbReference type="PANTHER" id="PTHR42760:SF135">
    <property type="entry name" value="BLL7886 PROTEIN"/>
    <property type="match status" value="1"/>
</dbReference>
<gene>
    <name evidence="2" type="ORF">STA1M1_16080</name>
</gene>
<dbReference type="PRINTS" id="PR00081">
    <property type="entry name" value="GDHRDH"/>
</dbReference>
<protein>
    <submittedName>
        <fullName evidence="2">Dehydrogenase</fullName>
    </submittedName>
</protein>
<dbReference type="InterPro" id="IPR002347">
    <property type="entry name" value="SDR_fam"/>
</dbReference>
<accession>A0ABQ5LRW4</accession>
<dbReference type="CDD" id="cd05233">
    <property type="entry name" value="SDR_c"/>
    <property type="match status" value="1"/>
</dbReference>
<dbReference type="RefSeq" id="WP_281841716.1">
    <property type="nucleotide sequence ID" value="NZ_BROH01000003.1"/>
</dbReference>
<dbReference type="InterPro" id="IPR020904">
    <property type="entry name" value="Sc_DH/Rdtase_CS"/>
</dbReference>
<evidence type="ECO:0000313" key="3">
    <source>
        <dbReference type="Proteomes" id="UP001144205"/>
    </source>
</evidence>
<proteinExistence type="inferred from homology"/>
<dbReference type="PROSITE" id="PS00061">
    <property type="entry name" value="ADH_SHORT"/>
    <property type="match status" value="1"/>
</dbReference>